<name>A0ABR0S178_9EURO</name>
<sequence>MALAHNDSDSDSEKQLLRPDDDTSASEVSEEDQMYQRPKRRHAPHTSIVITILNLGKNPALAVKIPEDMGYGSDAYIAQTDVFHHLHCVDMLRREIYHPWSTLADAEKLRKGGDRQHWAHVGHCIDILAQAIKCSGSVDMIMFNWVEGWDQPFPDFATKKVCRDFDALLKYVNDNSIPHKVFEAMKEPPEGYVRLPEPGGQGAHMEAEG</sequence>
<evidence type="ECO:0000256" key="1">
    <source>
        <dbReference type="ARBA" id="ARBA00035112"/>
    </source>
</evidence>
<feature type="compositionally biased region" description="Acidic residues" evidence="2">
    <location>
        <begin position="22"/>
        <end position="33"/>
    </location>
</feature>
<gene>
    <name evidence="3" type="ORF">PMZ80_000714</name>
</gene>
<evidence type="ECO:0000256" key="2">
    <source>
        <dbReference type="SAM" id="MobiDB-lite"/>
    </source>
</evidence>
<dbReference type="PANTHER" id="PTHR33365:SF14">
    <property type="entry name" value="TAT PATHWAY SIGNAL SEQUENCE"/>
    <property type="match status" value="1"/>
</dbReference>
<protein>
    <submittedName>
        <fullName evidence="3">Uncharacterized protein</fullName>
    </submittedName>
</protein>
<evidence type="ECO:0000313" key="4">
    <source>
        <dbReference type="Proteomes" id="UP001334248"/>
    </source>
</evidence>
<proteinExistence type="inferred from homology"/>
<dbReference type="EMBL" id="JAVHJV010000001">
    <property type="protein sequence ID" value="KAK5946571.1"/>
    <property type="molecule type" value="Genomic_DNA"/>
</dbReference>
<keyword evidence="4" id="KW-1185">Reference proteome</keyword>
<organism evidence="3 4">
    <name type="scientific">Knufia obscura</name>
    <dbReference type="NCBI Taxonomy" id="1635080"/>
    <lineage>
        <taxon>Eukaryota</taxon>
        <taxon>Fungi</taxon>
        <taxon>Dikarya</taxon>
        <taxon>Ascomycota</taxon>
        <taxon>Pezizomycotina</taxon>
        <taxon>Eurotiomycetes</taxon>
        <taxon>Chaetothyriomycetidae</taxon>
        <taxon>Chaetothyriales</taxon>
        <taxon>Trichomeriaceae</taxon>
        <taxon>Knufia</taxon>
    </lineage>
</organism>
<accession>A0ABR0S178</accession>
<dbReference type="PANTHER" id="PTHR33365">
    <property type="entry name" value="YALI0B05434P"/>
    <property type="match status" value="1"/>
</dbReference>
<evidence type="ECO:0000313" key="3">
    <source>
        <dbReference type="EMBL" id="KAK5946571.1"/>
    </source>
</evidence>
<dbReference type="RefSeq" id="XP_064734661.1">
    <property type="nucleotide sequence ID" value="XM_064869164.1"/>
</dbReference>
<feature type="region of interest" description="Disordered" evidence="2">
    <location>
        <begin position="1"/>
        <end position="42"/>
    </location>
</feature>
<feature type="compositionally biased region" description="Basic and acidic residues" evidence="2">
    <location>
        <begin position="1"/>
        <end position="21"/>
    </location>
</feature>
<dbReference type="Pfam" id="PF11807">
    <property type="entry name" value="UstYa"/>
    <property type="match status" value="1"/>
</dbReference>
<dbReference type="GeneID" id="89994163"/>
<reference evidence="3 4" key="1">
    <citation type="journal article" date="2023" name="Res Sq">
        <title>Genomic and morphological characterization of Knufia obscura isolated from the Mars 2020 spacecraft assembly facility.</title>
        <authorList>
            <person name="Chander A.M."/>
            <person name="Teixeira M.M."/>
            <person name="Singh N.K."/>
            <person name="Williams M.P."/>
            <person name="Parker C.W."/>
            <person name="Leo P."/>
            <person name="Stajich J.E."/>
            <person name="Torok T."/>
            <person name="Tighe S."/>
            <person name="Mason C.E."/>
            <person name="Venkateswaran K."/>
        </authorList>
    </citation>
    <scope>NUCLEOTIDE SEQUENCE [LARGE SCALE GENOMIC DNA]</scope>
    <source>
        <strain evidence="3 4">CCFEE 5817</strain>
    </source>
</reference>
<comment type="caution">
    <text evidence="3">The sequence shown here is derived from an EMBL/GenBank/DDBJ whole genome shotgun (WGS) entry which is preliminary data.</text>
</comment>
<dbReference type="Proteomes" id="UP001334248">
    <property type="component" value="Unassembled WGS sequence"/>
</dbReference>
<comment type="similarity">
    <text evidence="1">Belongs to the ustYa family.</text>
</comment>
<dbReference type="InterPro" id="IPR021765">
    <property type="entry name" value="UstYa-like"/>
</dbReference>